<dbReference type="InterPro" id="IPR004014">
    <property type="entry name" value="ATPase_P-typ_cation-transptr_N"/>
</dbReference>
<dbReference type="InterPro" id="IPR023214">
    <property type="entry name" value="HAD_sf"/>
</dbReference>
<dbReference type="Gene3D" id="3.40.50.1000">
    <property type="entry name" value="HAD superfamily/HAD-like"/>
    <property type="match status" value="1"/>
</dbReference>
<evidence type="ECO:0000256" key="8">
    <source>
        <dbReference type="SAM" id="Phobius"/>
    </source>
</evidence>
<dbReference type="InterPro" id="IPR059000">
    <property type="entry name" value="ATPase_P-type_domA"/>
</dbReference>
<evidence type="ECO:0000259" key="9">
    <source>
        <dbReference type="SMART" id="SM00831"/>
    </source>
</evidence>
<dbReference type="PRINTS" id="PR00120">
    <property type="entry name" value="HATPASE"/>
</dbReference>
<keyword evidence="6 8" id="KW-1133">Transmembrane helix</keyword>
<dbReference type="Gene3D" id="1.20.1110.10">
    <property type="entry name" value="Calcium-transporting ATPase, transmembrane domain"/>
    <property type="match status" value="1"/>
</dbReference>
<comment type="subcellular location">
    <subcellularLocation>
        <location evidence="1">Membrane</location>
        <topology evidence="1">Multi-pass membrane protein</topology>
    </subcellularLocation>
</comment>
<dbReference type="InterPro" id="IPR001757">
    <property type="entry name" value="P_typ_ATPase"/>
</dbReference>
<dbReference type="SUPFAM" id="SSF81653">
    <property type="entry name" value="Calcium ATPase, transduction domain A"/>
    <property type="match status" value="1"/>
</dbReference>
<proteinExistence type="predicted"/>
<organism evidence="10 11">
    <name type="scientific">Candidatus Lloydbacteria bacterium RIFCSPHIGHO2_02_FULL_50_13</name>
    <dbReference type="NCBI Taxonomy" id="1798661"/>
    <lineage>
        <taxon>Bacteria</taxon>
        <taxon>Candidatus Lloydiibacteriota</taxon>
    </lineage>
</organism>
<feature type="transmembrane region" description="Helical" evidence="8">
    <location>
        <begin position="706"/>
        <end position="726"/>
    </location>
</feature>
<evidence type="ECO:0000256" key="4">
    <source>
        <dbReference type="ARBA" id="ARBA00022840"/>
    </source>
</evidence>
<feature type="transmembrane region" description="Helical" evidence="8">
    <location>
        <begin position="738"/>
        <end position="760"/>
    </location>
</feature>
<dbReference type="InterPro" id="IPR044492">
    <property type="entry name" value="P_typ_ATPase_HD_dom"/>
</dbReference>
<accession>A0A1G2DAC2</accession>
<evidence type="ECO:0000313" key="10">
    <source>
        <dbReference type="EMBL" id="OGZ10579.1"/>
    </source>
</evidence>
<dbReference type="Pfam" id="PF00690">
    <property type="entry name" value="Cation_ATPase_N"/>
    <property type="match status" value="1"/>
</dbReference>
<feature type="transmembrane region" description="Helical" evidence="8">
    <location>
        <begin position="77"/>
        <end position="95"/>
    </location>
</feature>
<evidence type="ECO:0000256" key="6">
    <source>
        <dbReference type="ARBA" id="ARBA00022989"/>
    </source>
</evidence>
<dbReference type="SUPFAM" id="SSF81665">
    <property type="entry name" value="Calcium ATPase, transmembrane domain M"/>
    <property type="match status" value="1"/>
</dbReference>
<evidence type="ECO:0000256" key="2">
    <source>
        <dbReference type="ARBA" id="ARBA00022692"/>
    </source>
</evidence>
<feature type="transmembrane region" description="Helical" evidence="8">
    <location>
        <begin position="264"/>
        <end position="292"/>
    </location>
</feature>
<dbReference type="EMBL" id="MHLL01000006">
    <property type="protein sequence ID" value="OGZ10579.1"/>
    <property type="molecule type" value="Genomic_DNA"/>
</dbReference>
<dbReference type="Gene3D" id="2.70.150.10">
    <property type="entry name" value="Calcium-transporting ATPase, cytoplasmic transduction domain A"/>
    <property type="match status" value="1"/>
</dbReference>
<dbReference type="InterPro" id="IPR006068">
    <property type="entry name" value="ATPase_P-typ_cation-transptr_C"/>
</dbReference>
<gene>
    <name evidence="10" type="ORF">A3D65_05840</name>
</gene>
<dbReference type="Pfam" id="PF00689">
    <property type="entry name" value="Cation_ATPase_C"/>
    <property type="match status" value="1"/>
</dbReference>
<keyword evidence="7 8" id="KW-0472">Membrane</keyword>
<dbReference type="Gene3D" id="3.40.1110.10">
    <property type="entry name" value="Calcium-transporting ATPase, cytoplasmic domain N"/>
    <property type="match status" value="1"/>
</dbReference>
<dbReference type="NCBIfam" id="TIGR01494">
    <property type="entry name" value="ATPase_P-type"/>
    <property type="match status" value="2"/>
</dbReference>
<keyword evidence="4" id="KW-0067">ATP-binding</keyword>
<dbReference type="GO" id="GO:0016887">
    <property type="term" value="F:ATP hydrolysis activity"/>
    <property type="evidence" value="ECO:0007669"/>
    <property type="project" value="InterPro"/>
</dbReference>
<dbReference type="Pfam" id="PF00122">
    <property type="entry name" value="E1-E2_ATPase"/>
    <property type="match status" value="1"/>
</dbReference>
<dbReference type="GO" id="GO:0016020">
    <property type="term" value="C:membrane"/>
    <property type="evidence" value="ECO:0007669"/>
    <property type="project" value="UniProtKB-SubCell"/>
</dbReference>
<feature type="transmembrane region" description="Helical" evidence="8">
    <location>
        <begin position="239"/>
        <end position="258"/>
    </location>
</feature>
<keyword evidence="5" id="KW-1278">Translocase</keyword>
<evidence type="ECO:0000256" key="3">
    <source>
        <dbReference type="ARBA" id="ARBA00022741"/>
    </source>
</evidence>
<feature type="transmembrane region" description="Helical" evidence="8">
    <location>
        <begin position="792"/>
        <end position="815"/>
    </location>
</feature>
<sequence length="842" mass="92428">MARDNKEEALARLSSREGGLSEDEAARRLLEFGKNELTGREVSWNEVLFRQFQSAFIYLLLVASFLAFYLGEYMDAAIIFVFLLINAGLGFFQEYRAENALRLLKRFIERKTRVRRNGKEVVVSVQSIVPGDVVLLDAGDMIPADGYFLRADAVTLDESPMTGESVPVTKKAGALPEALANFFDAQNIGFSRTTLLSGDAEMLVFATGDDTEAGTIAGKMREAKSPSAFEEGVSHLSKFILKLILATVLIVFLLHSIIQGEEVGLGAFLLFTIALTVSAIPEALPLVTTIALSRGALALAKKQVVPRRLSAIEDLGSIDVLCTDKTGTITENLLSVESIWGDEWAVLFYALMAPLSENGDGGTQNSVFDKALLSHAPADVKKSLEKLARVDELPFDPVRKKESAFVTLAGKYLLVTRGAPEAVFDASGKRMPKEARAWAEREGSKGRRVLAIGWKAMPKKGHECLSEEDEKGVRVIGMIAFADPLKASSKQAIRDAERLGVRVKIITGDSKEVAGWVGYEAGVVPSPESVISGEEFDRLSSEEKMIAVERHDVFARTTPVQKHAIIALLEKKHLVGFLGEGFNDAPALKMAHVGLAVSGASDIAQDASDIVLLNPSLEVIVDGIREGRKIFANSIKYIRATLASNFGNFYALAFASLFVPFLPMLPIQVLLLNLLSDFPMIAIAADEVDESELKKPRGYQVGELTAVAIVLGAVSTLFDFAFFGYFMQYDKEVLRTMWFVGSVLTELILLFSIRTALPFWRARRPSTVVLGLSLAVFCFTISLPFIPLAQRLFGFVTPTAEHLFALFFLVLFYFASSEGMKLLFYRFWHSKTGHLSRVLPVQ</sequence>
<dbReference type="SMART" id="SM00831">
    <property type="entry name" value="Cation_ATPase_N"/>
    <property type="match status" value="1"/>
</dbReference>
<dbReference type="PROSITE" id="PS00154">
    <property type="entry name" value="ATPASE_E1_E2"/>
    <property type="match status" value="1"/>
</dbReference>
<evidence type="ECO:0000256" key="5">
    <source>
        <dbReference type="ARBA" id="ARBA00022967"/>
    </source>
</evidence>
<dbReference type="PANTHER" id="PTHR42861">
    <property type="entry name" value="CALCIUM-TRANSPORTING ATPASE"/>
    <property type="match status" value="1"/>
</dbReference>
<reference evidence="10 11" key="1">
    <citation type="journal article" date="2016" name="Nat. Commun.">
        <title>Thousands of microbial genomes shed light on interconnected biogeochemical processes in an aquifer system.</title>
        <authorList>
            <person name="Anantharaman K."/>
            <person name="Brown C.T."/>
            <person name="Hug L.A."/>
            <person name="Sharon I."/>
            <person name="Castelle C.J."/>
            <person name="Probst A.J."/>
            <person name="Thomas B.C."/>
            <person name="Singh A."/>
            <person name="Wilkins M.J."/>
            <person name="Karaoz U."/>
            <person name="Brodie E.L."/>
            <person name="Williams K.H."/>
            <person name="Hubbard S.S."/>
            <person name="Banfield J.F."/>
        </authorList>
    </citation>
    <scope>NUCLEOTIDE SEQUENCE [LARGE SCALE GENOMIC DNA]</scope>
</reference>
<dbReference type="SUPFAM" id="SSF56784">
    <property type="entry name" value="HAD-like"/>
    <property type="match status" value="1"/>
</dbReference>
<dbReference type="PRINTS" id="PR00119">
    <property type="entry name" value="CATATPASE"/>
</dbReference>
<keyword evidence="3" id="KW-0547">Nucleotide-binding</keyword>
<feature type="domain" description="Cation-transporting P-type ATPase N-terminal" evidence="9">
    <location>
        <begin position="1"/>
        <end position="72"/>
    </location>
</feature>
<dbReference type="STRING" id="1798661.A3D65_05840"/>
<keyword evidence="2 8" id="KW-0812">Transmembrane</keyword>
<comment type="caution">
    <text evidence="10">The sequence shown here is derived from an EMBL/GenBank/DDBJ whole genome shotgun (WGS) entry which is preliminary data.</text>
</comment>
<dbReference type="InterPro" id="IPR036412">
    <property type="entry name" value="HAD-like_sf"/>
</dbReference>
<evidence type="ECO:0000256" key="1">
    <source>
        <dbReference type="ARBA" id="ARBA00004141"/>
    </source>
</evidence>
<dbReference type="Proteomes" id="UP000177996">
    <property type="component" value="Unassembled WGS sequence"/>
</dbReference>
<feature type="transmembrane region" description="Helical" evidence="8">
    <location>
        <begin position="55"/>
        <end position="71"/>
    </location>
</feature>
<dbReference type="AlphaFoldDB" id="A0A1G2DAC2"/>
<dbReference type="InterPro" id="IPR023299">
    <property type="entry name" value="ATPase_P-typ_cyto_dom_N"/>
</dbReference>
<evidence type="ECO:0000256" key="7">
    <source>
        <dbReference type="ARBA" id="ARBA00023136"/>
    </source>
</evidence>
<evidence type="ECO:0000313" key="11">
    <source>
        <dbReference type="Proteomes" id="UP000177996"/>
    </source>
</evidence>
<feature type="transmembrane region" description="Helical" evidence="8">
    <location>
        <begin position="767"/>
        <end position="786"/>
    </location>
</feature>
<dbReference type="SFLD" id="SFLDF00027">
    <property type="entry name" value="p-type_atpase"/>
    <property type="match status" value="1"/>
</dbReference>
<dbReference type="Pfam" id="PF00702">
    <property type="entry name" value="Hydrolase"/>
    <property type="match status" value="1"/>
</dbReference>
<dbReference type="InterPro" id="IPR023298">
    <property type="entry name" value="ATPase_P-typ_TM_dom_sf"/>
</dbReference>
<protein>
    <recommendedName>
        <fullName evidence="9">Cation-transporting P-type ATPase N-terminal domain-containing protein</fullName>
    </recommendedName>
</protein>
<dbReference type="SFLD" id="SFLDG00002">
    <property type="entry name" value="C1.7:_P-type_atpase_like"/>
    <property type="match status" value="1"/>
</dbReference>
<dbReference type="GO" id="GO:0005524">
    <property type="term" value="F:ATP binding"/>
    <property type="evidence" value="ECO:0007669"/>
    <property type="project" value="UniProtKB-KW"/>
</dbReference>
<dbReference type="InterPro" id="IPR008250">
    <property type="entry name" value="ATPase_P-typ_transduc_dom_A_sf"/>
</dbReference>
<dbReference type="InterPro" id="IPR018303">
    <property type="entry name" value="ATPase_P-typ_P_site"/>
</dbReference>
<dbReference type="SFLD" id="SFLDS00003">
    <property type="entry name" value="Haloacid_Dehalogenase"/>
    <property type="match status" value="1"/>
</dbReference>
<name>A0A1G2DAC2_9BACT</name>